<evidence type="ECO:0000256" key="1">
    <source>
        <dbReference type="SAM" id="Phobius"/>
    </source>
</evidence>
<name>A0A811K112_9BILA</name>
<keyword evidence="3" id="KW-1185">Reference proteome</keyword>
<feature type="transmembrane region" description="Helical" evidence="1">
    <location>
        <begin position="82"/>
        <end position="104"/>
    </location>
</feature>
<reference evidence="2" key="1">
    <citation type="submission" date="2020-09" db="EMBL/GenBank/DDBJ databases">
        <authorList>
            <person name="Kikuchi T."/>
        </authorList>
    </citation>
    <scope>NUCLEOTIDE SEQUENCE</scope>
    <source>
        <strain evidence="2">SH1</strain>
    </source>
</reference>
<evidence type="ECO:0000313" key="3">
    <source>
        <dbReference type="Proteomes" id="UP000614601"/>
    </source>
</evidence>
<keyword evidence="1" id="KW-1133">Transmembrane helix</keyword>
<dbReference type="Proteomes" id="UP000783686">
    <property type="component" value="Unassembled WGS sequence"/>
</dbReference>
<feature type="transmembrane region" description="Helical" evidence="1">
    <location>
        <begin position="110"/>
        <end position="134"/>
    </location>
</feature>
<dbReference type="AlphaFoldDB" id="A0A811K112"/>
<proteinExistence type="predicted"/>
<feature type="transmembrane region" description="Helical" evidence="1">
    <location>
        <begin position="7"/>
        <end position="31"/>
    </location>
</feature>
<protein>
    <submittedName>
        <fullName evidence="2">Uncharacterized protein</fullName>
    </submittedName>
</protein>
<sequence>MARYTVGLPWLILFVILQLAFVSTAIYLYFTVDFEVIFKIEDYQIECAFVLITSILLLINFHVQICSLRRFSIGFWEKRTGILVIMLSGLMSIAFLIVFFARLLLFPTDIINTFALLGSSSFAVIWLGAVLQYYKIYDYVDAMVTSHNDVGIPLSREDAREICRLRTYESMFMNGPSRISRLIGVNYFAQAEYYFLMRVVDGLERSFYSTDSGKRELVEIMDGIKQRLKFFNLTEMECYKYDRLARKFPHLISPSNDPYYEYDRRVAGNSYCTNSKHAIYGEGCYSGGRDFTII</sequence>
<feature type="transmembrane region" description="Helical" evidence="1">
    <location>
        <begin position="43"/>
        <end position="61"/>
    </location>
</feature>
<dbReference type="OrthoDB" id="5806275at2759"/>
<organism evidence="2 3">
    <name type="scientific">Bursaphelenchus okinawaensis</name>
    <dbReference type="NCBI Taxonomy" id="465554"/>
    <lineage>
        <taxon>Eukaryota</taxon>
        <taxon>Metazoa</taxon>
        <taxon>Ecdysozoa</taxon>
        <taxon>Nematoda</taxon>
        <taxon>Chromadorea</taxon>
        <taxon>Rhabditida</taxon>
        <taxon>Tylenchina</taxon>
        <taxon>Tylenchomorpha</taxon>
        <taxon>Aphelenchoidea</taxon>
        <taxon>Aphelenchoididae</taxon>
        <taxon>Bursaphelenchus</taxon>
    </lineage>
</organism>
<comment type="caution">
    <text evidence="2">The sequence shown here is derived from an EMBL/GenBank/DDBJ whole genome shotgun (WGS) entry which is preliminary data.</text>
</comment>
<evidence type="ECO:0000313" key="2">
    <source>
        <dbReference type="EMBL" id="CAD5209114.1"/>
    </source>
</evidence>
<dbReference type="EMBL" id="CAJFDH010000002">
    <property type="protein sequence ID" value="CAD5209114.1"/>
    <property type="molecule type" value="Genomic_DNA"/>
</dbReference>
<dbReference type="Proteomes" id="UP000614601">
    <property type="component" value="Unassembled WGS sequence"/>
</dbReference>
<accession>A0A811K112</accession>
<dbReference type="EMBL" id="CAJFCW020000002">
    <property type="protein sequence ID" value="CAG9088509.1"/>
    <property type="molecule type" value="Genomic_DNA"/>
</dbReference>
<keyword evidence="1" id="KW-0812">Transmembrane</keyword>
<gene>
    <name evidence="2" type="ORF">BOKJ2_LOCUS2518</name>
</gene>
<keyword evidence="1" id="KW-0472">Membrane</keyword>